<reference evidence="1" key="1">
    <citation type="submission" date="2023-06" db="EMBL/GenBank/DDBJ databases">
        <title>Genome-scale phylogeny and comparative genomics of the fungal order Sordariales.</title>
        <authorList>
            <consortium name="Lawrence Berkeley National Laboratory"/>
            <person name="Hensen N."/>
            <person name="Bonometti L."/>
            <person name="Westerberg I."/>
            <person name="Brannstrom I.O."/>
            <person name="Guillou S."/>
            <person name="Cros-Aarteil S."/>
            <person name="Calhoun S."/>
            <person name="Haridas S."/>
            <person name="Kuo A."/>
            <person name="Mondo S."/>
            <person name="Pangilinan J."/>
            <person name="Riley R."/>
            <person name="LaButti K."/>
            <person name="Andreopoulos B."/>
            <person name="Lipzen A."/>
            <person name="Chen C."/>
            <person name="Yanf M."/>
            <person name="Daum C."/>
            <person name="Ng V."/>
            <person name="Clum A."/>
            <person name="Steindorff A."/>
            <person name="Ohm R."/>
            <person name="Martin F."/>
            <person name="Silar P."/>
            <person name="Natvig D."/>
            <person name="Lalanne C."/>
            <person name="Gautier V."/>
            <person name="Ament-velasquez S.L."/>
            <person name="Kruys A."/>
            <person name="Hutchinson M.I."/>
            <person name="Powell A.J."/>
            <person name="Barry K."/>
            <person name="Miller A.N."/>
            <person name="Grigoriev I.V."/>
            <person name="Debuchy R."/>
            <person name="Gladieux P."/>
            <person name="Thoren M.H."/>
            <person name="Johannesson H."/>
        </authorList>
    </citation>
    <scope>NUCLEOTIDE SEQUENCE</scope>
    <source>
        <strain evidence="1">SMH3391-2</strain>
    </source>
</reference>
<name>A0AA39XI55_9PEZI</name>
<comment type="caution">
    <text evidence="1">The sequence shown here is derived from an EMBL/GenBank/DDBJ whole genome shotgun (WGS) entry which is preliminary data.</text>
</comment>
<dbReference type="EMBL" id="JAULSR010000001">
    <property type="protein sequence ID" value="KAK0634457.1"/>
    <property type="molecule type" value="Genomic_DNA"/>
</dbReference>
<proteinExistence type="predicted"/>
<gene>
    <name evidence="1" type="ORF">B0T17DRAFT_513398</name>
</gene>
<dbReference type="AlphaFoldDB" id="A0AA39XI55"/>
<protein>
    <submittedName>
        <fullName evidence="1">Uncharacterized protein</fullName>
    </submittedName>
</protein>
<sequence length="68" mass="7567">MMLPLQSHGGFEVTLTSHWRTTRQTRGFLRTRRTTVDSYNVAALPSTCVQKRAEIWEDGGKKVGGSGT</sequence>
<dbReference type="Proteomes" id="UP001174934">
    <property type="component" value="Unassembled WGS sequence"/>
</dbReference>
<accession>A0AA39XI55</accession>
<evidence type="ECO:0000313" key="2">
    <source>
        <dbReference type="Proteomes" id="UP001174934"/>
    </source>
</evidence>
<evidence type="ECO:0000313" key="1">
    <source>
        <dbReference type="EMBL" id="KAK0634457.1"/>
    </source>
</evidence>
<organism evidence="1 2">
    <name type="scientific">Bombardia bombarda</name>
    <dbReference type="NCBI Taxonomy" id="252184"/>
    <lineage>
        <taxon>Eukaryota</taxon>
        <taxon>Fungi</taxon>
        <taxon>Dikarya</taxon>
        <taxon>Ascomycota</taxon>
        <taxon>Pezizomycotina</taxon>
        <taxon>Sordariomycetes</taxon>
        <taxon>Sordariomycetidae</taxon>
        <taxon>Sordariales</taxon>
        <taxon>Lasiosphaeriaceae</taxon>
        <taxon>Bombardia</taxon>
    </lineage>
</organism>
<keyword evidence="2" id="KW-1185">Reference proteome</keyword>